<dbReference type="InterPro" id="IPR001680">
    <property type="entry name" value="WD40_rpt"/>
</dbReference>
<dbReference type="RefSeq" id="XP_009540720.1">
    <property type="nucleotide sequence ID" value="XM_009542425.1"/>
</dbReference>
<dbReference type="OrthoDB" id="1367865at2759"/>
<protein>
    <recommendedName>
        <fullName evidence="9">WD40 repeat-like protein</fullName>
    </recommendedName>
</protein>
<dbReference type="InterPro" id="IPR045183">
    <property type="entry name" value="Ebi-like"/>
</dbReference>
<feature type="repeat" description="WD" evidence="5">
    <location>
        <begin position="396"/>
        <end position="429"/>
    </location>
</feature>
<evidence type="ECO:0000256" key="4">
    <source>
        <dbReference type="ARBA" id="ARBA00023242"/>
    </source>
</evidence>
<feature type="repeat" description="WD" evidence="5">
    <location>
        <begin position="494"/>
        <end position="535"/>
    </location>
</feature>
<dbReference type="PROSITE" id="PS50896">
    <property type="entry name" value="LISH"/>
    <property type="match status" value="1"/>
</dbReference>
<dbReference type="Gene3D" id="1.20.960.30">
    <property type="match status" value="1"/>
</dbReference>
<dbReference type="EMBL" id="KI925454">
    <property type="protein sequence ID" value="ETW86725.1"/>
    <property type="molecule type" value="Genomic_DNA"/>
</dbReference>
<dbReference type="FunCoup" id="W4KMX2">
    <property type="interactions" value="171"/>
</dbReference>
<dbReference type="CDD" id="cd00200">
    <property type="entry name" value="WD40"/>
    <property type="match status" value="1"/>
</dbReference>
<organism evidence="7 8">
    <name type="scientific">Heterobasidion irregulare (strain TC 32-1)</name>
    <dbReference type="NCBI Taxonomy" id="747525"/>
    <lineage>
        <taxon>Eukaryota</taxon>
        <taxon>Fungi</taxon>
        <taxon>Dikarya</taxon>
        <taxon>Basidiomycota</taxon>
        <taxon>Agaricomycotina</taxon>
        <taxon>Agaricomycetes</taxon>
        <taxon>Russulales</taxon>
        <taxon>Bondarzewiaceae</taxon>
        <taxon>Heterobasidion</taxon>
        <taxon>Heterobasidion annosum species complex</taxon>
    </lineage>
</organism>
<dbReference type="InterPro" id="IPR015943">
    <property type="entry name" value="WD40/YVTN_repeat-like_dom_sf"/>
</dbReference>
<dbReference type="Proteomes" id="UP000030671">
    <property type="component" value="Unassembled WGS sequence"/>
</dbReference>
<dbReference type="Pfam" id="PF08513">
    <property type="entry name" value="LisH"/>
    <property type="match status" value="1"/>
</dbReference>
<dbReference type="AlphaFoldDB" id="W4KMX2"/>
<dbReference type="HOGENOM" id="CLU_007609_1_1_1"/>
<keyword evidence="2 5" id="KW-0853">WD repeat</keyword>
<dbReference type="Pfam" id="PF00400">
    <property type="entry name" value="WD40"/>
    <property type="match status" value="6"/>
</dbReference>
<feature type="repeat" description="WD" evidence="5">
    <location>
        <begin position="313"/>
        <end position="354"/>
    </location>
</feature>
<dbReference type="PROSITE" id="PS50082">
    <property type="entry name" value="WD_REPEATS_2"/>
    <property type="match status" value="5"/>
</dbReference>
<evidence type="ECO:0000256" key="2">
    <source>
        <dbReference type="ARBA" id="ARBA00022574"/>
    </source>
</evidence>
<dbReference type="PANTHER" id="PTHR22846">
    <property type="entry name" value="WD40 REPEAT PROTEIN"/>
    <property type="match status" value="1"/>
</dbReference>
<sequence>MASAPILISADEINCLIHAYLQDSGFQHSAYAIRNEGRLDHSPHFTKHIPRGELVDLLSKALLYMEVEAHHAGNTLTANCKTGFSLLNLHVCSLDASVTPSVNLSIPTPVPAPLENELMSAKGTVQKRRSPMPALEDTRSEKRQRRDVEDQSSFVDSTNLASNYLSAKKDDSRATPSEVAADVIMNDHSVKKRKPSRSPALIDDEVDSGAIQLLHAHKTEVFVCAWNPAQPELLASGSKDAIVHLWNMSEPIPDEVDTSPTGDNPLTLAYSTNGTQADLTSLDWNRDGTLLAIGSYDSVLRVCTSSGKLYFSNDKHQGPIFSTRFSPTGRWLLTASLDGTACIWDIKEKKLFSQSKRHGDCCLDVDWLDDETFASCGADKMIHLFGLGVDEPIKTFQGHESEINQIKFDPSGTLLASCSDDRSTRIWNVYPVLSRNRTLVTPEPLILEGHKGAVSGIGWCPKTVEGKRTLLATSSFDHTARLWDAVSGACLQVFTNHKRPIYTLTWSPDGRWLSTGGGDGWLHVYDPHERKKVWSWRSETQKRGIFEIDWQQSGDVDRIALALESKKVGIIDISKIPALQRTMR</sequence>
<evidence type="ECO:0000256" key="1">
    <source>
        <dbReference type="ARBA" id="ARBA00004123"/>
    </source>
</evidence>
<dbReference type="STRING" id="747525.W4KMX2"/>
<keyword evidence="3" id="KW-0677">Repeat</keyword>
<evidence type="ECO:0008006" key="9">
    <source>
        <dbReference type="Google" id="ProtNLM"/>
    </source>
</evidence>
<dbReference type="PROSITE" id="PS00678">
    <property type="entry name" value="WD_REPEATS_1"/>
    <property type="match status" value="3"/>
</dbReference>
<keyword evidence="4" id="KW-0539">Nucleus</keyword>
<gene>
    <name evidence="7" type="ORF">HETIRDRAFT_306016</name>
</gene>
<feature type="repeat" description="WD" evidence="5">
    <location>
        <begin position="447"/>
        <end position="493"/>
    </location>
</feature>
<accession>W4KMX2</accession>
<evidence type="ECO:0000313" key="7">
    <source>
        <dbReference type="EMBL" id="ETW86725.1"/>
    </source>
</evidence>
<dbReference type="InterPro" id="IPR020472">
    <property type="entry name" value="WD40_PAC1"/>
</dbReference>
<dbReference type="InterPro" id="IPR006594">
    <property type="entry name" value="LisH"/>
</dbReference>
<reference evidence="7 8" key="1">
    <citation type="journal article" date="2012" name="New Phytol.">
        <title>Insight into trade-off between wood decay and parasitism from the genome of a fungal forest pathogen.</title>
        <authorList>
            <person name="Olson A."/>
            <person name="Aerts A."/>
            <person name="Asiegbu F."/>
            <person name="Belbahri L."/>
            <person name="Bouzid O."/>
            <person name="Broberg A."/>
            <person name="Canback B."/>
            <person name="Coutinho P.M."/>
            <person name="Cullen D."/>
            <person name="Dalman K."/>
            <person name="Deflorio G."/>
            <person name="van Diepen L.T."/>
            <person name="Dunand C."/>
            <person name="Duplessis S."/>
            <person name="Durling M."/>
            <person name="Gonthier P."/>
            <person name="Grimwood J."/>
            <person name="Fossdal C.G."/>
            <person name="Hansson D."/>
            <person name="Henrissat B."/>
            <person name="Hietala A."/>
            <person name="Himmelstrand K."/>
            <person name="Hoffmeister D."/>
            <person name="Hogberg N."/>
            <person name="James T.Y."/>
            <person name="Karlsson M."/>
            <person name="Kohler A."/>
            <person name="Kues U."/>
            <person name="Lee Y.H."/>
            <person name="Lin Y.C."/>
            <person name="Lind M."/>
            <person name="Lindquist E."/>
            <person name="Lombard V."/>
            <person name="Lucas S."/>
            <person name="Lunden K."/>
            <person name="Morin E."/>
            <person name="Murat C."/>
            <person name="Park J."/>
            <person name="Raffaello T."/>
            <person name="Rouze P."/>
            <person name="Salamov A."/>
            <person name="Schmutz J."/>
            <person name="Solheim H."/>
            <person name="Stahlberg J."/>
            <person name="Velez H."/>
            <person name="de Vries R.P."/>
            <person name="Wiebenga A."/>
            <person name="Woodward S."/>
            <person name="Yakovlev I."/>
            <person name="Garbelotto M."/>
            <person name="Martin F."/>
            <person name="Grigoriev I.V."/>
            <person name="Stenlid J."/>
        </authorList>
    </citation>
    <scope>NUCLEOTIDE SEQUENCE [LARGE SCALE GENOMIC DNA]</scope>
    <source>
        <strain evidence="7 8">TC 32-1</strain>
    </source>
</reference>
<dbReference type="Gene3D" id="2.130.10.10">
    <property type="entry name" value="YVTN repeat-like/Quinoprotein amine dehydrogenase"/>
    <property type="match status" value="1"/>
</dbReference>
<evidence type="ECO:0000256" key="3">
    <source>
        <dbReference type="ARBA" id="ARBA00022737"/>
    </source>
</evidence>
<dbReference type="SMART" id="SM00320">
    <property type="entry name" value="WD40"/>
    <property type="match status" value="7"/>
</dbReference>
<dbReference type="GO" id="GO:0003714">
    <property type="term" value="F:transcription corepressor activity"/>
    <property type="evidence" value="ECO:0007669"/>
    <property type="project" value="InterPro"/>
</dbReference>
<dbReference type="InParanoid" id="W4KMX2"/>
<proteinExistence type="predicted"/>
<dbReference type="InterPro" id="IPR036322">
    <property type="entry name" value="WD40_repeat_dom_sf"/>
</dbReference>
<dbReference type="PROSITE" id="PS50294">
    <property type="entry name" value="WD_REPEATS_REGION"/>
    <property type="match status" value="5"/>
</dbReference>
<feature type="compositionally biased region" description="Basic and acidic residues" evidence="6">
    <location>
        <begin position="136"/>
        <end position="149"/>
    </location>
</feature>
<dbReference type="eggNOG" id="KOG0273">
    <property type="taxonomic scope" value="Eukaryota"/>
</dbReference>
<dbReference type="InterPro" id="IPR019775">
    <property type="entry name" value="WD40_repeat_CS"/>
</dbReference>
<dbReference type="GO" id="GO:0034967">
    <property type="term" value="C:Set3 complex"/>
    <property type="evidence" value="ECO:0007669"/>
    <property type="project" value="TreeGrafter"/>
</dbReference>
<dbReference type="GO" id="GO:0006357">
    <property type="term" value="P:regulation of transcription by RNA polymerase II"/>
    <property type="evidence" value="ECO:0007669"/>
    <property type="project" value="TreeGrafter"/>
</dbReference>
<dbReference type="SUPFAM" id="SSF50978">
    <property type="entry name" value="WD40 repeat-like"/>
    <property type="match status" value="1"/>
</dbReference>
<evidence type="ECO:0000256" key="5">
    <source>
        <dbReference type="PROSITE-ProRule" id="PRU00221"/>
    </source>
</evidence>
<dbReference type="GeneID" id="20669368"/>
<evidence type="ECO:0000256" key="6">
    <source>
        <dbReference type="SAM" id="MobiDB-lite"/>
    </source>
</evidence>
<dbReference type="SUPFAM" id="SSF50960">
    <property type="entry name" value="TolB, C-terminal domain"/>
    <property type="match status" value="1"/>
</dbReference>
<evidence type="ECO:0000313" key="8">
    <source>
        <dbReference type="Proteomes" id="UP000030671"/>
    </source>
</evidence>
<feature type="repeat" description="WD" evidence="5">
    <location>
        <begin position="214"/>
        <end position="249"/>
    </location>
</feature>
<feature type="region of interest" description="Disordered" evidence="6">
    <location>
        <begin position="122"/>
        <end position="153"/>
    </location>
</feature>
<dbReference type="PRINTS" id="PR00320">
    <property type="entry name" value="GPROTEINBRPT"/>
</dbReference>
<name>W4KMX2_HETIT</name>
<dbReference type="PANTHER" id="PTHR22846:SF2">
    <property type="entry name" value="F-BOX-LIKE_WD REPEAT-CONTAINING PROTEIN EBI"/>
    <property type="match status" value="1"/>
</dbReference>
<keyword evidence="8" id="KW-1185">Reference proteome</keyword>
<dbReference type="KEGG" id="hir:HETIRDRAFT_306016"/>
<comment type="subcellular location">
    <subcellularLocation>
        <location evidence="1">Nucleus</location>
    </subcellularLocation>
</comment>